<dbReference type="PANTHER" id="PTHR46558:SF11">
    <property type="entry name" value="HTH-TYPE TRANSCRIPTIONAL REGULATOR XRE"/>
    <property type="match status" value="1"/>
</dbReference>
<name>A0A6I2GEQ2_9LACT</name>
<dbReference type="EMBL" id="WJQS01000011">
    <property type="protein sequence ID" value="MRI86320.1"/>
    <property type="molecule type" value="Genomic_DNA"/>
</dbReference>
<gene>
    <name evidence="5" type="ORF">GF867_05710</name>
    <name evidence="4" type="ORF">GIY09_10735</name>
</gene>
<dbReference type="Proteomes" id="UP000430975">
    <property type="component" value="Unassembled WGS sequence"/>
</dbReference>
<evidence type="ECO:0000256" key="2">
    <source>
        <dbReference type="SAM" id="Phobius"/>
    </source>
</evidence>
<keyword evidence="2" id="KW-0812">Transmembrane</keyword>
<dbReference type="Proteomes" id="UP000440066">
    <property type="component" value="Unassembled WGS sequence"/>
</dbReference>
<accession>A0A6I2GEQ2</accession>
<feature type="domain" description="HTH cro/C1-type" evidence="3">
    <location>
        <begin position="10"/>
        <end position="64"/>
    </location>
</feature>
<protein>
    <submittedName>
        <fullName evidence="4">Helix-turn-helix domain-containing protein</fullName>
    </submittedName>
</protein>
<keyword evidence="2" id="KW-1133">Transmembrane helix</keyword>
<evidence type="ECO:0000313" key="5">
    <source>
        <dbReference type="EMBL" id="MRJ47055.1"/>
    </source>
</evidence>
<feature type="transmembrane region" description="Helical" evidence="2">
    <location>
        <begin position="126"/>
        <end position="150"/>
    </location>
</feature>
<evidence type="ECO:0000259" key="3">
    <source>
        <dbReference type="PROSITE" id="PS50943"/>
    </source>
</evidence>
<dbReference type="Gene3D" id="1.10.260.40">
    <property type="entry name" value="lambda repressor-like DNA-binding domains"/>
    <property type="match status" value="1"/>
</dbReference>
<dbReference type="CDD" id="cd00093">
    <property type="entry name" value="HTH_XRE"/>
    <property type="match status" value="1"/>
</dbReference>
<evidence type="ECO:0000313" key="4">
    <source>
        <dbReference type="EMBL" id="MRI86320.1"/>
    </source>
</evidence>
<evidence type="ECO:0000256" key="1">
    <source>
        <dbReference type="ARBA" id="ARBA00023125"/>
    </source>
</evidence>
<evidence type="ECO:0000313" key="7">
    <source>
        <dbReference type="Proteomes" id="UP000440066"/>
    </source>
</evidence>
<reference evidence="5 7" key="1">
    <citation type="submission" date="2019-11" db="EMBL/GenBank/DDBJ databases">
        <title>Characterisation of Fundicoccus ignavus gen. nov. sp. nov., a novel genus of the family Aerococcaceae from bulk tank milk.</title>
        <authorList>
            <person name="Siebert A."/>
            <person name="Huptas C."/>
            <person name="Wenning M."/>
            <person name="Scherer S."/>
            <person name="Doll E.V."/>
        </authorList>
    </citation>
    <scope>NUCLEOTIDE SEQUENCE [LARGE SCALE GENOMIC DNA]</scope>
    <source>
        <strain evidence="5 7">DSM 109652</strain>
    </source>
</reference>
<feature type="transmembrane region" description="Helical" evidence="2">
    <location>
        <begin position="100"/>
        <end position="120"/>
    </location>
</feature>
<evidence type="ECO:0000313" key="6">
    <source>
        <dbReference type="Proteomes" id="UP000430975"/>
    </source>
</evidence>
<dbReference type="AlphaFoldDB" id="A0A6I2GEQ2"/>
<keyword evidence="1" id="KW-0238">DNA-binding</keyword>
<dbReference type="PROSITE" id="PS50943">
    <property type="entry name" value="HTH_CROC1"/>
    <property type="match status" value="1"/>
</dbReference>
<dbReference type="InterPro" id="IPR010982">
    <property type="entry name" value="Lambda_DNA-bd_dom_sf"/>
</dbReference>
<dbReference type="InterPro" id="IPR001387">
    <property type="entry name" value="Cro/C1-type_HTH"/>
</dbReference>
<keyword evidence="2" id="KW-0472">Membrane</keyword>
<feature type="transmembrane region" description="Helical" evidence="2">
    <location>
        <begin position="157"/>
        <end position="177"/>
    </location>
</feature>
<dbReference type="EMBL" id="WJQT01000006">
    <property type="protein sequence ID" value="MRJ47055.1"/>
    <property type="molecule type" value="Genomic_DNA"/>
</dbReference>
<dbReference type="PANTHER" id="PTHR46558">
    <property type="entry name" value="TRACRIPTIONAL REGULATORY PROTEIN-RELATED-RELATED"/>
    <property type="match status" value="1"/>
</dbReference>
<dbReference type="SMART" id="SM00530">
    <property type="entry name" value="HTH_XRE"/>
    <property type="match status" value="1"/>
</dbReference>
<dbReference type="SUPFAM" id="SSF47413">
    <property type="entry name" value="lambda repressor-like DNA-binding domains"/>
    <property type="match status" value="1"/>
</dbReference>
<dbReference type="RefSeq" id="WP_153832145.1">
    <property type="nucleotide sequence ID" value="NZ_WJQS01000011.1"/>
</dbReference>
<reference evidence="4 6" key="2">
    <citation type="submission" date="2019-11" db="EMBL/GenBank/DDBJ databases">
        <title>Characterisation of Fundicoccus ignavus gen. nov. sp. nov., a novel genus of the family Aerococcaceae isolated from bulk tank milk.</title>
        <authorList>
            <person name="Siebert A."/>
            <person name="Huptas C."/>
            <person name="Wenning M."/>
            <person name="Scherer S."/>
            <person name="Doll E.V."/>
        </authorList>
    </citation>
    <scope>NUCLEOTIDE SEQUENCE [LARGE SCALE GENOMIC DNA]</scope>
    <source>
        <strain evidence="4 6">WS4759</strain>
    </source>
</reference>
<organism evidence="4 6">
    <name type="scientific">Fundicoccus ignavus</name>
    <dbReference type="NCBI Taxonomy" id="2664442"/>
    <lineage>
        <taxon>Bacteria</taxon>
        <taxon>Bacillati</taxon>
        <taxon>Bacillota</taxon>
        <taxon>Bacilli</taxon>
        <taxon>Lactobacillales</taxon>
        <taxon>Aerococcaceae</taxon>
        <taxon>Fundicoccus</taxon>
    </lineage>
</organism>
<comment type="caution">
    <text evidence="4">The sequence shown here is derived from an EMBL/GenBank/DDBJ whole genome shotgun (WGS) entry which is preliminary data.</text>
</comment>
<keyword evidence="6" id="KW-1185">Reference proteome</keyword>
<proteinExistence type="predicted"/>
<sequence>MDQIKIGQFLKELRKEKNITQEALAEVLNVSGRTISRWETGNNMPDIGLLVELADYYEVTIPEIINGERKSETMNQETRDTAIKMAEYSKNESKVEKRKIISVLMIVFGAFLINSALAIFPNESSWGSIYSILGAIIVVIGVGVGIKTLIIKKSRRIVTIVGCIILLFGLFTISDYVTVAHFHQVPRFSYSKSYGENVVEHKMLFFTVIQKNPGTENEQVEFAK</sequence>
<dbReference type="Pfam" id="PF01381">
    <property type="entry name" value="HTH_3"/>
    <property type="match status" value="1"/>
</dbReference>
<dbReference type="GO" id="GO:0003677">
    <property type="term" value="F:DNA binding"/>
    <property type="evidence" value="ECO:0007669"/>
    <property type="project" value="UniProtKB-KW"/>
</dbReference>